<evidence type="ECO:0000313" key="3">
    <source>
        <dbReference type="Proteomes" id="UP000800096"/>
    </source>
</evidence>
<accession>A0A6A5QCP6</accession>
<name>A0A6A5QCP6_AMPQU</name>
<keyword evidence="3" id="KW-1185">Reference proteome</keyword>
<proteinExistence type="predicted"/>
<organism evidence="2 3">
    <name type="scientific">Ampelomyces quisqualis</name>
    <name type="common">Powdery mildew agent</name>
    <dbReference type="NCBI Taxonomy" id="50730"/>
    <lineage>
        <taxon>Eukaryota</taxon>
        <taxon>Fungi</taxon>
        <taxon>Dikarya</taxon>
        <taxon>Ascomycota</taxon>
        <taxon>Pezizomycotina</taxon>
        <taxon>Dothideomycetes</taxon>
        <taxon>Pleosporomycetidae</taxon>
        <taxon>Pleosporales</taxon>
        <taxon>Pleosporineae</taxon>
        <taxon>Phaeosphaeriaceae</taxon>
        <taxon>Ampelomyces</taxon>
    </lineage>
</organism>
<dbReference type="EMBL" id="ML979140">
    <property type="protein sequence ID" value="KAF1912640.1"/>
    <property type="molecule type" value="Genomic_DNA"/>
</dbReference>
<feature type="compositionally biased region" description="Basic and acidic residues" evidence="1">
    <location>
        <begin position="57"/>
        <end position="84"/>
    </location>
</feature>
<reference evidence="2" key="1">
    <citation type="journal article" date="2020" name="Stud. Mycol.">
        <title>101 Dothideomycetes genomes: a test case for predicting lifestyles and emergence of pathogens.</title>
        <authorList>
            <person name="Haridas S."/>
            <person name="Albert R."/>
            <person name="Binder M."/>
            <person name="Bloem J."/>
            <person name="Labutti K."/>
            <person name="Salamov A."/>
            <person name="Andreopoulos B."/>
            <person name="Baker S."/>
            <person name="Barry K."/>
            <person name="Bills G."/>
            <person name="Bluhm B."/>
            <person name="Cannon C."/>
            <person name="Castanera R."/>
            <person name="Culley D."/>
            <person name="Daum C."/>
            <person name="Ezra D."/>
            <person name="Gonzalez J."/>
            <person name="Henrissat B."/>
            <person name="Kuo A."/>
            <person name="Liang C."/>
            <person name="Lipzen A."/>
            <person name="Lutzoni F."/>
            <person name="Magnuson J."/>
            <person name="Mondo S."/>
            <person name="Nolan M."/>
            <person name="Ohm R."/>
            <person name="Pangilinan J."/>
            <person name="Park H.-J."/>
            <person name="Ramirez L."/>
            <person name="Alfaro M."/>
            <person name="Sun H."/>
            <person name="Tritt A."/>
            <person name="Yoshinaga Y."/>
            <person name="Zwiers L.-H."/>
            <person name="Turgeon B."/>
            <person name="Goodwin S."/>
            <person name="Spatafora J."/>
            <person name="Crous P."/>
            <person name="Grigoriev I."/>
        </authorList>
    </citation>
    <scope>NUCLEOTIDE SEQUENCE</scope>
    <source>
        <strain evidence="2">HMLAC05119</strain>
    </source>
</reference>
<gene>
    <name evidence="2" type="ORF">BDU57DRAFT_542458</name>
</gene>
<feature type="compositionally biased region" description="Low complexity" evidence="1">
    <location>
        <begin position="88"/>
        <end position="102"/>
    </location>
</feature>
<feature type="compositionally biased region" description="Polar residues" evidence="1">
    <location>
        <begin position="103"/>
        <end position="115"/>
    </location>
</feature>
<protein>
    <submittedName>
        <fullName evidence="2">Uncharacterized protein</fullName>
    </submittedName>
</protein>
<dbReference type="Proteomes" id="UP000800096">
    <property type="component" value="Unassembled WGS sequence"/>
</dbReference>
<sequence length="486" mass="55905">MSLLLLITALDKLQELVILYSTINRSFSSYSITGVRSFGMREQKLYGDLQAAKRTQRIKDNSRSIKRETQEKIGLRQTEREQKGKGLSSPQSPESVPSQEQPGNDSPNYTYASSKEPSRLNFSKVPGAEKTRPPEPFRYHPLGSFCSNYSSLSSSPPAKGRRKSFFTIPVSPASSIDRCMLSSQREENNNGLLTDHYQAVSLPGNLRPHISQHLPADDASSRLFTEALSQSRRELPIQEISGGQRVIEPIFLSLPLEVRKRVYGIVSREAWHFTGERPHSISISAISLARVNHQLNREMHIIPYELADVHVYDWGTFVLWLTNRSDKQRLAITILFVHVTIFLENVRDQEDFKEGKPTHTVCALKLTVWPTLDRLKKVLVLIHPYRPTLQPALRDPRQELDQIIWNIRAHNIAISYTDQVRLLHREDGVEFVGRWSEPRSSHNLDRMDKCWKSGFFIRDTDGYWGCMSPSCKYLWESKLDRIEHRK</sequence>
<feature type="compositionally biased region" description="Basic and acidic residues" evidence="1">
    <location>
        <begin position="127"/>
        <end position="136"/>
    </location>
</feature>
<evidence type="ECO:0000256" key="1">
    <source>
        <dbReference type="SAM" id="MobiDB-lite"/>
    </source>
</evidence>
<evidence type="ECO:0000313" key="2">
    <source>
        <dbReference type="EMBL" id="KAF1912640.1"/>
    </source>
</evidence>
<dbReference type="AlphaFoldDB" id="A0A6A5QCP6"/>
<feature type="region of interest" description="Disordered" evidence="1">
    <location>
        <begin position="54"/>
        <end position="136"/>
    </location>
</feature>